<name>A0A0D0CW39_9AGAM</name>
<dbReference type="EMBL" id="KN828202">
    <property type="protein sequence ID" value="KIK75306.1"/>
    <property type="molecule type" value="Genomic_DNA"/>
</dbReference>
<evidence type="ECO:0000313" key="1">
    <source>
        <dbReference type="EMBL" id="KIK75306.1"/>
    </source>
</evidence>
<reference evidence="1 2" key="1">
    <citation type="submission" date="2014-04" db="EMBL/GenBank/DDBJ databases">
        <authorList>
            <consortium name="DOE Joint Genome Institute"/>
            <person name="Kuo A."/>
            <person name="Kohler A."/>
            <person name="Jargeat P."/>
            <person name="Nagy L.G."/>
            <person name="Floudas D."/>
            <person name="Copeland A."/>
            <person name="Barry K.W."/>
            <person name="Cichocki N."/>
            <person name="Veneault-Fourrey C."/>
            <person name="LaButti K."/>
            <person name="Lindquist E.A."/>
            <person name="Lipzen A."/>
            <person name="Lundell T."/>
            <person name="Morin E."/>
            <person name="Murat C."/>
            <person name="Sun H."/>
            <person name="Tunlid A."/>
            <person name="Henrissat B."/>
            <person name="Grigoriev I.V."/>
            <person name="Hibbett D.S."/>
            <person name="Martin F."/>
            <person name="Nordberg H.P."/>
            <person name="Cantor M.N."/>
            <person name="Hua S.X."/>
        </authorList>
    </citation>
    <scope>NUCLEOTIDE SEQUENCE [LARGE SCALE GENOMIC DNA]</scope>
    <source>
        <strain evidence="1 2">Ve08.2h10</strain>
    </source>
</reference>
<reference evidence="2" key="2">
    <citation type="submission" date="2015-01" db="EMBL/GenBank/DDBJ databases">
        <title>Evolutionary Origins and Diversification of the Mycorrhizal Mutualists.</title>
        <authorList>
            <consortium name="DOE Joint Genome Institute"/>
            <consortium name="Mycorrhizal Genomics Consortium"/>
            <person name="Kohler A."/>
            <person name="Kuo A."/>
            <person name="Nagy L.G."/>
            <person name="Floudas D."/>
            <person name="Copeland A."/>
            <person name="Barry K.W."/>
            <person name="Cichocki N."/>
            <person name="Veneault-Fourrey C."/>
            <person name="LaButti K."/>
            <person name="Lindquist E.A."/>
            <person name="Lipzen A."/>
            <person name="Lundell T."/>
            <person name="Morin E."/>
            <person name="Murat C."/>
            <person name="Riley R."/>
            <person name="Ohm R."/>
            <person name="Sun H."/>
            <person name="Tunlid A."/>
            <person name="Henrissat B."/>
            <person name="Grigoriev I.V."/>
            <person name="Hibbett D.S."/>
            <person name="Martin F."/>
        </authorList>
    </citation>
    <scope>NUCLEOTIDE SEQUENCE [LARGE SCALE GENOMIC DNA]</scope>
    <source>
        <strain evidence="2">Ve08.2h10</strain>
    </source>
</reference>
<dbReference type="InParanoid" id="A0A0D0CW39"/>
<dbReference type="HOGENOM" id="CLU_210666_0_0_1"/>
<organism evidence="1 2">
    <name type="scientific">Paxillus rubicundulus Ve08.2h10</name>
    <dbReference type="NCBI Taxonomy" id="930991"/>
    <lineage>
        <taxon>Eukaryota</taxon>
        <taxon>Fungi</taxon>
        <taxon>Dikarya</taxon>
        <taxon>Basidiomycota</taxon>
        <taxon>Agaricomycotina</taxon>
        <taxon>Agaricomycetes</taxon>
        <taxon>Agaricomycetidae</taxon>
        <taxon>Boletales</taxon>
        <taxon>Paxilineae</taxon>
        <taxon>Paxillaceae</taxon>
        <taxon>Paxillus</taxon>
    </lineage>
</organism>
<dbReference type="OrthoDB" id="2683143at2759"/>
<protein>
    <submittedName>
        <fullName evidence="1">Uncharacterized protein</fullName>
    </submittedName>
</protein>
<proteinExistence type="predicted"/>
<dbReference type="Proteomes" id="UP000054538">
    <property type="component" value="Unassembled WGS sequence"/>
</dbReference>
<keyword evidence="2" id="KW-1185">Reference proteome</keyword>
<sequence length="56" mass="6212">MEDQDLKDFPTLSKVKVAIAILSDTKPIINDMCPKSCIVYTGLFSHLEHCPECGES</sequence>
<evidence type="ECO:0000313" key="2">
    <source>
        <dbReference type="Proteomes" id="UP000054538"/>
    </source>
</evidence>
<gene>
    <name evidence="1" type="ORF">PAXRUDRAFT_173219</name>
</gene>
<accession>A0A0D0CW39</accession>
<dbReference type="AlphaFoldDB" id="A0A0D0CW39"/>